<name>A0A074Z1I5_OPIVI</name>
<evidence type="ECO:0000313" key="2">
    <source>
        <dbReference type="Proteomes" id="UP000054324"/>
    </source>
</evidence>
<accession>A0A074Z1I5</accession>
<dbReference type="RefSeq" id="XP_009175345.1">
    <property type="nucleotide sequence ID" value="XM_009177081.1"/>
</dbReference>
<dbReference type="AlphaFoldDB" id="A0A074Z1I5"/>
<organism evidence="1 2">
    <name type="scientific">Opisthorchis viverrini</name>
    <name type="common">Southeast Asian liver fluke</name>
    <dbReference type="NCBI Taxonomy" id="6198"/>
    <lineage>
        <taxon>Eukaryota</taxon>
        <taxon>Metazoa</taxon>
        <taxon>Spiralia</taxon>
        <taxon>Lophotrochozoa</taxon>
        <taxon>Platyhelminthes</taxon>
        <taxon>Trematoda</taxon>
        <taxon>Digenea</taxon>
        <taxon>Opisthorchiida</taxon>
        <taxon>Opisthorchiata</taxon>
        <taxon>Opisthorchiidae</taxon>
        <taxon>Opisthorchis</taxon>
    </lineage>
</organism>
<keyword evidence="2" id="KW-1185">Reference proteome</keyword>
<reference evidence="1 2" key="1">
    <citation type="submission" date="2013-11" db="EMBL/GenBank/DDBJ databases">
        <title>Opisthorchis viverrini - life in the bile duct.</title>
        <authorList>
            <person name="Young N.D."/>
            <person name="Nagarajan N."/>
            <person name="Lin S.J."/>
            <person name="Korhonen P.K."/>
            <person name="Jex A.R."/>
            <person name="Hall R.S."/>
            <person name="Safavi-Hemami H."/>
            <person name="Kaewkong W."/>
            <person name="Bertrand D."/>
            <person name="Gao S."/>
            <person name="Seet Q."/>
            <person name="Wongkham S."/>
            <person name="Teh B.T."/>
            <person name="Wongkham C."/>
            <person name="Intapan P.M."/>
            <person name="Maleewong W."/>
            <person name="Yang X."/>
            <person name="Hu M."/>
            <person name="Wang Z."/>
            <person name="Hofmann A."/>
            <person name="Sternberg P.W."/>
            <person name="Tan P."/>
            <person name="Wang J."/>
            <person name="Gasser R.B."/>
        </authorList>
    </citation>
    <scope>NUCLEOTIDE SEQUENCE [LARGE SCALE GENOMIC DNA]</scope>
</reference>
<dbReference type="Proteomes" id="UP000054324">
    <property type="component" value="Unassembled WGS sequence"/>
</dbReference>
<dbReference type="CTD" id="20324808"/>
<dbReference type="EMBL" id="KL597010">
    <property type="protein sequence ID" value="KER20916.1"/>
    <property type="molecule type" value="Genomic_DNA"/>
</dbReference>
<sequence>MEHDPSPAMEDGSTCPEVIIIRNSPISQPVQCKPVLYIKSSWTVNGLTVPEAHLAELDRHR</sequence>
<dbReference type="KEGG" id="ovi:T265_10640"/>
<evidence type="ECO:0000313" key="1">
    <source>
        <dbReference type="EMBL" id="KER20916.1"/>
    </source>
</evidence>
<protein>
    <submittedName>
        <fullName evidence="1">Uncharacterized protein</fullName>
    </submittedName>
</protein>
<gene>
    <name evidence="1" type="ORF">T265_10640</name>
</gene>
<proteinExistence type="predicted"/>
<dbReference type="GeneID" id="20324808"/>